<dbReference type="SUPFAM" id="SSF52218">
    <property type="entry name" value="Flavoproteins"/>
    <property type="match status" value="1"/>
</dbReference>
<accession>A0A6N6RFX6</accession>
<dbReference type="Pfam" id="PF03358">
    <property type="entry name" value="FMN_red"/>
    <property type="match status" value="1"/>
</dbReference>
<comment type="caution">
    <text evidence="2">The sequence shown here is derived from an EMBL/GenBank/DDBJ whole genome shotgun (WGS) entry which is preliminary data.</text>
</comment>
<dbReference type="EMBL" id="WBVO01000008">
    <property type="protein sequence ID" value="KAB2808668.1"/>
    <property type="molecule type" value="Genomic_DNA"/>
</dbReference>
<evidence type="ECO:0000313" key="3">
    <source>
        <dbReference type="Proteomes" id="UP000468650"/>
    </source>
</evidence>
<dbReference type="InterPro" id="IPR050712">
    <property type="entry name" value="NAD(P)H-dep_reductase"/>
</dbReference>
<sequence>MHIAIISGSNRMGRKSHGIAQYLEKTISERPEVEKVTMLDVHEYNFPVMDERRGRLDDPHPGLEEFGKTVESCDAVVIVTPEYNGGMAGSLKNTLDYFRPEFDHKVMTAVTVSSGSFGGVNALHQLWFWMNYVGGIITPQKLLVSHVNDVFDENGEVQDERFLRNSGKTIDDLIWLAQKIMD</sequence>
<dbReference type="InterPro" id="IPR029039">
    <property type="entry name" value="Flavoprotein-like_sf"/>
</dbReference>
<proteinExistence type="predicted"/>
<dbReference type="PANTHER" id="PTHR30543">
    <property type="entry name" value="CHROMATE REDUCTASE"/>
    <property type="match status" value="1"/>
</dbReference>
<keyword evidence="3" id="KW-1185">Reference proteome</keyword>
<dbReference type="RefSeq" id="WP_151667763.1">
    <property type="nucleotide sequence ID" value="NZ_WBVO01000008.1"/>
</dbReference>
<dbReference type="GO" id="GO:0005829">
    <property type="term" value="C:cytosol"/>
    <property type="evidence" value="ECO:0007669"/>
    <property type="project" value="TreeGrafter"/>
</dbReference>
<protein>
    <submittedName>
        <fullName evidence="2">NAD(P)H-dependent oxidoreductase</fullName>
    </submittedName>
</protein>
<reference evidence="2 3" key="1">
    <citation type="submission" date="2019-09" db="EMBL/GenBank/DDBJ databases">
        <title>Genomes of family Cryomorphaceae.</title>
        <authorList>
            <person name="Bowman J.P."/>
        </authorList>
    </citation>
    <scope>NUCLEOTIDE SEQUENCE [LARGE SCALE GENOMIC DNA]</scope>
    <source>
        <strain evidence="2 3">LMG 25704</strain>
    </source>
</reference>
<dbReference type="Gene3D" id="3.40.50.360">
    <property type="match status" value="1"/>
</dbReference>
<dbReference type="Proteomes" id="UP000468650">
    <property type="component" value="Unassembled WGS sequence"/>
</dbReference>
<gene>
    <name evidence="2" type="ORF">F8C67_10300</name>
</gene>
<dbReference type="InterPro" id="IPR005025">
    <property type="entry name" value="FMN_Rdtase-like_dom"/>
</dbReference>
<dbReference type="PANTHER" id="PTHR30543:SF21">
    <property type="entry name" value="NAD(P)H-DEPENDENT FMN REDUCTASE LOT6"/>
    <property type="match status" value="1"/>
</dbReference>
<evidence type="ECO:0000313" key="2">
    <source>
        <dbReference type="EMBL" id="KAB2808668.1"/>
    </source>
</evidence>
<evidence type="ECO:0000259" key="1">
    <source>
        <dbReference type="Pfam" id="PF03358"/>
    </source>
</evidence>
<dbReference type="AlphaFoldDB" id="A0A6N6RFX6"/>
<dbReference type="GO" id="GO:0016491">
    <property type="term" value="F:oxidoreductase activity"/>
    <property type="evidence" value="ECO:0007669"/>
    <property type="project" value="InterPro"/>
</dbReference>
<dbReference type="OrthoDB" id="9812295at2"/>
<dbReference type="GO" id="GO:0010181">
    <property type="term" value="F:FMN binding"/>
    <property type="evidence" value="ECO:0007669"/>
    <property type="project" value="TreeGrafter"/>
</dbReference>
<feature type="domain" description="NADPH-dependent FMN reductase-like" evidence="1">
    <location>
        <begin position="1"/>
        <end position="147"/>
    </location>
</feature>
<organism evidence="2 3">
    <name type="scientific">Phaeocystidibacter luteus</name>
    <dbReference type="NCBI Taxonomy" id="911197"/>
    <lineage>
        <taxon>Bacteria</taxon>
        <taxon>Pseudomonadati</taxon>
        <taxon>Bacteroidota</taxon>
        <taxon>Flavobacteriia</taxon>
        <taxon>Flavobacteriales</taxon>
        <taxon>Phaeocystidibacteraceae</taxon>
        <taxon>Phaeocystidibacter</taxon>
    </lineage>
</organism>
<name>A0A6N6RFX6_9FLAO</name>